<reference evidence="9 10" key="1">
    <citation type="submission" date="2015-09" db="EMBL/GenBank/DDBJ databases">
        <authorList>
            <consortium name="Pathogen Informatics"/>
        </authorList>
    </citation>
    <scope>NUCLEOTIDE SEQUENCE [LARGE SCALE GENOMIC DNA]</scope>
    <source>
        <strain evidence="9 10">2789STDY5608854</strain>
    </source>
</reference>
<feature type="domain" description="Tyr recombinase" evidence="7">
    <location>
        <begin position="162"/>
        <end position="346"/>
    </location>
</feature>
<comment type="function">
    <text evidence="1">Site-specific tyrosine recombinase, which acts by catalyzing the cutting and rejoining of the recombining DNA molecules.</text>
</comment>
<evidence type="ECO:0000259" key="7">
    <source>
        <dbReference type="PROSITE" id="PS51898"/>
    </source>
</evidence>
<organism evidence="9 10">
    <name type="scientific">Flavonifractor plautii</name>
    <name type="common">Fusobacterium plautii</name>
    <dbReference type="NCBI Taxonomy" id="292800"/>
    <lineage>
        <taxon>Bacteria</taxon>
        <taxon>Bacillati</taxon>
        <taxon>Bacillota</taxon>
        <taxon>Clostridia</taxon>
        <taxon>Eubacteriales</taxon>
        <taxon>Oscillospiraceae</taxon>
        <taxon>Flavonifractor</taxon>
    </lineage>
</organism>
<gene>
    <name evidence="9" type="primary">Int-Tn_4</name>
    <name evidence="9" type="ORF">ERS852411_01427</name>
</gene>
<name>A0A174EHE7_FLAPL</name>
<dbReference type="SUPFAM" id="SSF56349">
    <property type="entry name" value="DNA breaking-rejoining enzymes"/>
    <property type="match status" value="1"/>
</dbReference>
<dbReference type="InterPro" id="IPR010998">
    <property type="entry name" value="Integrase_recombinase_N"/>
</dbReference>
<evidence type="ECO:0000259" key="8">
    <source>
        <dbReference type="PROSITE" id="PS51900"/>
    </source>
</evidence>
<evidence type="ECO:0000256" key="3">
    <source>
        <dbReference type="ARBA" id="ARBA00022908"/>
    </source>
</evidence>
<dbReference type="GO" id="GO:0015074">
    <property type="term" value="P:DNA integration"/>
    <property type="evidence" value="ECO:0007669"/>
    <property type="project" value="UniProtKB-KW"/>
</dbReference>
<evidence type="ECO:0000256" key="2">
    <source>
        <dbReference type="ARBA" id="ARBA00008857"/>
    </source>
</evidence>
<dbReference type="EMBL" id="CYZT01000081">
    <property type="protein sequence ID" value="CUO37362.1"/>
    <property type="molecule type" value="Genomic_DNA"/>
</dbReference>
<proteinExistence type="inferred from homology"/>
<protein>
    <submittedName>
        <fullName evidence="9">Integrase</fullName>
    </submittedName>
</protein>
<dbReference type="InterPro" id="IPR028259">
    <property type="entry name" value="AP2-like_int_N"/>
</dbReference>
<dbReference type="Pfam" id="PF14659">
    <property type="entry name" value="Phage_int_SAM_3"/>
    <property type="match status" value="1"/>
</dbReference>
<feature type="domain" description="Core-binding (CB)" evidence="8">
    <location>
        <begin position="56"/>
        <end position="140"/>
    </location>
</feature>
<keyword evidence="5" id="KW-0233">DNA recombination</keyword>
<dbReference type="InterPro" id="IPR002104">
    <property type="entry name" value="Integrase_catalytic"/>
</dbReference>
<keyword evidence="4 6" id="KW-0238">DNA-binding</keyword>
<dbReference type="Pfam" id="PF00589">
    <property type="entry name" value="Phage_integrase"/>
    <property type="match status" value="1"/>
</dbReference>
<dbReference type="PROSITE" id="PS51900">
    <property type="entry name" value="CB"/>
    <property type="match status" value="1"/>
</dbReference>
<evidence type="ECO:0000313" key="9">
    <source>
        <dbReference type="EMBL" id="CUO37362.1"/>
    </source>
</evidence>
<dbReference type="RefSeq" id="WP_196059658.1">
    <property type="nucleotide sequence ID" value="NZ_JADMSX010000003.1"/>
</dbReference>
<dbReference type="CDD" id="cd01189">
    <property type="entry name" value="INT_ICEBs1_C_like"/>
    <property type="match status" value="1"/>
</dbReference>
<dbReference type="Gene3D" id="1.10.150.130">
    <property type="match status" value="1"/>
</dbReference>
<accession>A0A174EHE7</accession>
<dbReference type="Pfam" id="PF14657">
    <property type="entry name" value="Arm-DNA-bind_4"/>
    <property type="match status" value="1"/>
</dbReference>
<evidence type="ECO:0000256" key="4">
    <source>
        <dbReference type="ARBA" id="ARBA00023125"/>
    </source>
</evidence>
<dbReference type="InterPro" id="IPR013762">
    <property type="entry name" value="Integrase-like_cat_sf"/>
</dbReference>
<dbReference type="InterPro" id="IPR004107">
    <property type="entry name" value="Integrase_SAM-like_N"/>
</dbReference>
<dbReference type="GO" id="GO:0006310">
    <property type="term" value="P:DNA recombination"/>
    <property type="evidence" value="ECO:0007669"/>
    <property type="project" value="UniProtKB-KW"/>
</dbReference>
<dbReference type="PANTHER" id="PTHR30349">
    <property type="entry name" value="PHAGE INTEGRASE-RELATED"/>
    <property type="match status" value="1"/>
</dbReference>
<sequence length="361" mass="41776">MPVYKNEKAGSWFCKFYYTDWTGNRKQKKKEGFKTKKEAQEFEREFLSKAHASCDMSFGSLVELYMEDCKHRLKPTTYSNKQFLINTKLLPFFRDMPINTITPATIRKWQNELLADPKGYSQTYLKTVNNQASAIFNFAVKYYRLEKNPCRLAGSMGKKHADEMEIWTVEEFNRFIQAVADKPPSVVIFNLLFWTGMRSGELLALTADDFDFEAHTVSISKNYARHKKEDLILPPKTPKSKRIITLPPFLSDMVRKYSTSIYVTDPSGRLFGQTKSYLLHEMIRGCKLSGVKRIRVHDLRHSHASFLIEKGFSPLLIADRLGHENIETTLQTYSHLYPNKHSEVSALIEEVHSAFSKAQRG</sequence>
<evidence type="ECO:0000256" key="5">
    <source>
        <dbReference type="ARBA" id="ARBA00023172"/>
    </source>
</evidence>
<evidence type="ECO:0000256" key="6">
    <source>
        <dbReference type="PROSITE-ProRule" id="PRU01248"/>
    </source>
</evidence>
<comment type="similarity">
    <text evidence="2">Belongs to the 'phage' integrase family.</text>
</comment>
<dbReference type="Proteomes" id="UP000095746">
    <property type="component" value="Unassembled WGS sequence"/>
</dbReference>
<evidence type="ECO:0000313" key="10">
    <source>
        <dbReference type="Proteomes" id="UP000095746"/>
    </source>
</evidence>
<dbReference type="InterPro" id="IPR050090">
    <property type="entry name" value="Tyrosine_recombinase_XerCD"/>
</dbReference>
<dbReference type="Gene3D" id="1.10.443.10">
    <property type="entry name" value="Intergrase catalytic core"/>
    <property type="match status" value="1"/>
</dbReference>
<dbReference type="InterPro" id="IPR011010">
    <property type="entry name" value="DNA_brk_join_enz"/>
</dbReference>
<dbReference type="AlphaFoldDB" id="A0A174EHE7"/>
<keyword evidence="3" id="KW-0229">DNA integration</keyword>
<evidence type="ECO:0000256" key="1">
    <source>
        <dbReference type="ARBA" id="ARBA00003283"/>
    </source>
</evidence>
<dbReference type="GO" id="GO:0003677">
    <property type="term" value="F:DNA binding"/>
    <property type="evidence" value="ECO:0007669"/>
    <property type="project" value="UniProtKB-UniRule"/>
</dbReference>
<dbReference type="PROSITE" id="PS51898">
    <property type="entry name" value="TYR_RECOMBINASE"/>
    <property type="match status" value="1"/>
</dbReference>
<dbReference type="PANTHER" id="PTHR30349:SF64">
    <property type="entry name" value="PROPHAGE INTEGRASE INTD-RELATED"/>
    <property type="match status" value="1"/>
</dbReference>
<dbReference type="InterPro" id="IPR044068">
    <property type="entry name" value="CB"/>
</dbReference>